<sequence>MRDTVVGVGKGLTAAQRRAVTGSDPSTGRVTARGEVCTGLAAAGLAVRHARSGQFYLTPEGRRVRAELSAAAAPAPSDSSSAPDPERTEVGAGRGQFVADDGSGAAPAAAGRAAEVAAAWEGLRQIRAVLGDGAVEVPAAWERERPVHAVALALEAAGVPPHRGGPAGYRVAPAGHPGLVEVTWSATGSGPAALARVAALLGPRGWQATEHRTRGGDPYLLVSPRHA</sequence>
<evidence type="ECO:0000313" key="2">
    <source>
        <dbReference type="EMBL" id="SEG74450.1"/>
    </source>
</evidence>
<protein>
    <submittedName>
        <fullName evidence="2">Uncharacterized protein</fullName>
    </submittedName>
</protein>
<name>A0A1H6CNC3_9ACTN</name>
<evidence type="ECO:0000256" key="1">
    <source>
        <dbReference type="SAM" id="MobiDB-lite"/>
    </source>
</evidence>
<evidence type="ECO:0000313" key="3">
    <source>
        <dbReference type="Proteomes" id="UP000236754"/>
    </source>
</evidence>
<dbReference type="Proteomes" id="UP000236754">
    <property type="component" value="Unassembled WGS sequence"/>
</dbReference>
<keyword evidence="3" id="KW-1185">Reference proteome</keyword>
<proteinExistence type="predicted"/>
<feature type="region of interest" description="Disordered" evidence="1">
    <location>
        <begin position="69"/>
        <end position="90"/>
    </location>
</feature>
<gene>
    <name evidence="2" type="ORF">SAMN05216223_109231</name>
</gene>
<feature type="compositionally biased region" description="Low complexity" evidence="1">
    <location>
        <begin position="69"/>
        <end position="83"/>
    </location>
</feature>
<reference evidence="2 3" key="1">
    <citation type="submission" date="2016-10" db="EMBL/GenBank/DDBJ databases">
        <authorList>
            <person name="de Groot N.N."/>
        </authorList>
    </citation>
    <scope>NUCLEOTIDE SEQUENCE [LARGE SCALE GENOMIC DNA]</scope>
    <source>
        <strain evidence="2 3">CGMCC 4.2023</strain>
    </source>
</reference>
<accession>A0A1H6CNC3</accession>
<dbReference type="AlphaFoldDB" id="A0A1H6CNC3"/>
<dbReference type="EMBL" id="FNVU01000009">
    <property type="protein sequence ID" value="SEG74450.1"/>
    <property type="molecule type" value="Genomic_DNA"/>
</dbReference>
<organism evidence="2 3">
    <name type="scientific">Actinacidiphila yanglinensis</name>
    <dbReference type="NCBI Taxonomy" id="310779"/>
    <lineage>
        <taxon>Bacteria</taxon>
        <taxon>Bacillati</taxon>
        <taxon>Actinomycetota</taxon>
        <taxon>Actinomycetes</taxon>
        <taxon>Kitasatosporales</taxon>
        <taxon>Streptomycetaceae</taxon>
        <taxon>Actinacidiphila</taxon>
    </lineage>
</organism>
<feature type="region of interest" description="Disordered" evidence="1">
    <location>
        <begin position="208"/>
        <end position="227"/>
    </location>
</feature>